<dbReference type="AlphaFoldDB" id="A0A0G2HN08"/>
<comment type="caution">
    <text evidence="4">The sequence shown here is derived from an EMBL/GenBank/DDBJ whole genome shotgun (WGS) entry which is preliminary data.</text>
</comment>
<feature type="region of interest" description="Disordered" evidence="2">
    <location>
        <begin position="1"/>
        <end position="23"/>
    </location>
</feature>
<dbReference type="PANTHER" id="PTHR35848:SF9">
    <property type="entry name" value="SLL1358 PROTEIN"/>
    <property type="match status" value="1"/>
</dbReference>
<dbReference type="InterPro" id="IPR051610">
    <property type="entry name" value="GPI/OXD"/>
</dbReference>
<feature type="region of interest" description="Disordered" evidence="2">
    <location>
        <begin position="124"/>
        <end position="162"/>
    </location>
</feature>
<keyword evidence="1" id="KW-0479">Metal-binding</keyword>
<accession>A0A0G2HN08</accession>
<dbReference type="InterPro" id="IPR013096">
    <property type="entry name" value="Cupin_2"/>
</dbReference>
<proteinExistence type="predicted"/>
<dbReference type="SUPFAM" id="SSF51182">
    <property type="entry name" value="RmlC-like cupins"/>
    <property type="match status" value="1"/>
</dbReference>
<gene>
    <name evidence="4" type="ORF">TE42_03085</name>
</gene>
<evidence type="ECO:0000313" key="5">
    <source>
        <dbReference type="Proteomes" id="UP000035067"/>
    </source>
</evidence>
<evidence type="ECO:0000256" key="2">
    <source>
        <dbReference type="SAM" id="MobiDB-lite"/>
    </source>
</evidence>
<feature type="domain" description="Cupin type-2" evidence="3">
    <location>
        <begin position="48"/>
        <end position="118"/>
    </location>
</feature>
<name>A0A0G2HN08_9SYNE</name>
<dbReference type="CDD" id="cd02224">
    <property type="entry name" value="cupin_SPO2919-like"/>
    <property type="match status" value="1"/>
</dbReference>
<dbReference type="EMBL" id="JXQG01000011">
    <property type="protein sequence ID" value="KKZ12803.1"/>
    <property type="molecule type" value="Genomic_DNA"/>
</dbReference>
<dbReference type="GO" id="GO:0046872">
    <property type="term" value="F:metal ion binding"/>
    <property type="evidence" value="ECO:0007669"/>
    <property type="project" value="UniProtKB-KW"/>
</dbReference>
<sequence length="162" mass="17677">MPRTIVAEDVPPRSKRSSYPQPFQSRMACREKRALGDVFGLKNFGVNLTRIAPGGMSALMHSHSRQDELVYVLEGAPTLVTPSDDAQLGPGMCAGFPARGEAHHIVNRTSRDILILEIGDRSDGDEASYPQDDIHAAMGTDGQWSFTHKDGTPYKNDGRSVP</sequence>
<dbReference type="Pfam" id="PF07883">
    <property type="entry name" value="Cupin_2"/>
    <property type="match status" value="1"/>
</dbReference>
<dbReference type="Proteomes" id="UP000035067">
    <property type="component" value="Unassembled WGS sequence"/>
</dbReference>
<reference evidence="4 5" key="1">
    <citation type="submission" date="2015-01" db="EMBL/GenBank/DDBJ databases">
        <title>Lifestyle Evolution in Cyanobacterial Symbionts of Sponges.</title>
        <authorList>
            <person name="Burgsdorf I."/>
            <person name="Slaby B.M."/>
            <person name="Handley K.M."/>
            <person name="Haber M."/>
            <person name="Blom J."/>
            <person name="Marshall C.W."/>
            <person name="Gilbert J.A."/>
            <person name="Hentschel U."/>
            <person name="Steindler L."/>
        </authorList>
    </citation>
    <scope>NUCLEOTIDE SEQUENCE [LARGE SCALE GENOMIC DNA]</scope>
    <source>
        <strain evidence="4">SP3</strain>
    </source>
</reference>
<protein>
    <submittedName>
        <fullName evidence="4">Cupin</fullName>
    </submittedName>
</protein>
<evidence type="ECO:0000259" key="3">
    <source>
        <dbReference type="Pfam" id="PF07883"/>
    </source>
</evidence>
<dbReference type="PATRIC" id="fig|1604020.3.peg.2328"/>
<dbReference type="Gene3D" id="2.60.120.10">
    <property type="entry name" value="Jelly Rolls"/>
    <property type="match status" value="1"/>
</dbReference>
<evidence type="ECO:0000256" key="1">
    <source>
        <dbReference type="ARBA" id="ARBA00022723"/>
    </source>
</evidence>
<dbReference type="InterPro" id="IPR011051">
    <property type="entry name" value="RmlC_Cupin_sf"/>
</dbReference>
<dbReference type="InterPro" id="IPR014710">
    <property type="entry name" value="RmlC-like_jellyroll"/>
</dbReference>
<dbReference type="PANTHER" id="PTHR35848">
    <property type="entry name" value="OXALATE-BINDING PROTEIN"/>
    <property type="match status" value="1"/>
</dbReference>
<evidence type="ECO:0000313" key="4">
    <source>
        <dbReference type="EMBL" id="KKZ12803.1"/>
    </source>
</evidence>
<feature type="compositionally biased region" description="Basic and acidic residues" evidence="2">
    <location>
        <begin position="147"/>
        <end position="162"/>
    </location>
</feature>
<organism evidence="4 5">
    <name type="scientific">Candidatus Synechococcus spongiarum SP3</name>
    <dbReference type="NCBI Taxonomy" id="1604020"/>
    <lineage>
        <taxon>Bacteria</taxon>
        <taxon>Bacillati</taxon>
        <taxon>Cyanobacteriota</taxon>
        <taxon>Cyanophyceae</taxon>
        <taxon>Synechococcales</taxon>
        <taxon>Synechococcaceae</taxon>
        <taxon>Synechococcus</taxon>
    </lineage>
</organism>